<evidence type="ECO:0000313" key="3">
    <source>
        <dbReference type="RefSeq" id="XP_033569539.1"/>
    </source>
</evidence>
<dbReference type="RefSeq" id="XP_033569539.1">
    <property type="nucleotide sequence ID" value="XM_033713247.1"/>
</dbReference>
<dbReference type="EMBL" id="MU003722">
    <property type="protein sequence ID" value="KAF2802575.1"/>
    <property type="molecule type" value="Genomic_DNA"/>
</dbReference>
<organism evidence="1">
    <name type="scientific">Mytilinidion resinicola</name>
    <dbReference type="NCBI Taxonomy" id="574789"/>
    <lineage>
        <taxon>Eukaryota</taxon>
        <taxon>Fungi</taxon>
        <taxon>Dikarya</taxon>
        <taxon>Ascomycota</taxon>
        <taxon>Pezizomycotina</taxon>
        <taxon>Dothideomycetes</taxon>
        <taxon>Pleosporomycetidae</taxon>
        <taxon>Mytilinidiales</taxon>
        <taxon>Mytilinidiaceae</taxon>
        <taxon>Mytilinidion</taxon>
    </lineage>
</organism>
<protein>
    <submittedName>
        <fullName evidence="1 3">Uncharacterized protein</fullName>
    </submittedName>
</protein>
<name>A0A6A6Y2Y4_9PEZI</name>
<accession>A0A6A6Y2Y4</accession>
<dbReference type="GeneID" id="54454140"/>
<sequence>MPLRIRHAVAAASLYACTLCRRTAERSMLVLLMLCAADVVRLNHDRSRPSNVAESTISRLRDIVRTLFRTFAP</sequence>
<dbReference type="PROSITE" id="PS51257">
    <property type="entry name" value="PROKAR_LIPOPROTEIN"/>
    <property type="match status" value="1"/>
</dbReference>
<reference evidence="1 3" key="1">
    <citation type="journal article" date="2020" name="Stud. Mycol.">
        <title>101 Dothideomycetes genomes: a test case for predicting lifestyles and emergence of pathogens.</title>
        <authorList>
            <person name="Haridas S."/>
            <person name="Albert R."/>
            <person name="Binder M."/>
            <person name="Bloem J."/>
            <person name="Labutti K."/>
            <person name="Salamov A."/>
            <person name="Andreopoulos B."/>
            <person name="Baker S."/>
            <person name="Barry K."/>
            <person name="Bills G."/>
            <person name="Bluhm B."/>
            <person name="Cannon C."/>
            <person name="Castanera R."/>
            <person name="Culley D."/>
            <person name="Daum C."/>
            <person name="Ezra D."/>
            <person name="Gonzalez J."/>
            <person name="Henrissat B."/>
            <person name="Kuo A."/>
            <person name="Liang C."/>
            <person name="Lipzen A."/>
            <person name="Lutzoni F."/>
            <person name="Magnuson J."/>
            <person name="Mondo S."/>
            <person name="Nolan M."/>
            <person name="Ohm R."/>
            <person name="Pangilinan J."/>
            <person name="Park H.-J."/>
            <person name="Ramirez L."/>
            <person name="Alfaro M."/>
            <person name="Sun H."/>
            <person name="Tritt A."/>
            <person name="Yoshinaga Y."/>
            <person name="Zwiers L.-H."/>
            <person name="Turgeon B."/>
            <person name="Goodwin S."/>
            <person name="Spatafora J."/>
            <person name="Crous P."/>
            <person name="Grigoriev I."/>
        </authorList>
    </citation>
    <scope>NUCLEOTIDE SEQUENCE</scope>
    <source>
        <strain evidence="1 3">CBS 304.34</strain>
    </source>
</reference>
<reference evidence="3" key="2">
    <citation type="submission" date="2020-04" db="EMBL/GenBank/DDBJ databases">
        <authorList>
            <consortium name="NCBI Genome Project"/>
        </authorList>
    </citation>
    <scope>NUCLEOTIDE SEQUENCE</scope>
    <source>
        <strain evidence="3">CBS 304.34</strain>
    </source>
</reference>
<evidence type="ECO:0000313" key="1">
    <source>
        <dbReference type="EMBL" id="KAF2802575.1"/>
    </source>
</evidence>
<reference evidence="3" key="3">
    <citation type="submission" date="2025-04" db="UniProtKB">
        <authorList>
            <consortium name="RefSeq"/>
        </authorList>
    </citation>
    <scope>IDENTIFICATION</scope>
    <source>
        <strain evidence="3">CBS 304.34</strain>
    </source>
</reference>
<keyword evidence="2" id="KW-1185">Reference proteome</keyword>
<evidence type="ECO:0000313" key="2">
    <source>
        <dbReference type="Proteomes" id="UP000504636"/>
    </source>
</evidence>
<dbReference type="Proteomes" id="UP000504636">
    <property type="component" value="Unplaced"/>
</dbReference>
<dbReference type="AlphaFoldDB" id="A0A6A6Y2Y4"/>
<gene>
    <name evidence="1 3" type="ORF">BDZ99DRAFT_200868</name>
</gene>
<proteinExistence type="predicted"/>